<proteinExistence type="predicted"/>
<accession>A0A0F9XEM7</accession>
<protein>
    <submittedName>
        <fullName evidence="1">Uncharacterized protein</fullName>
    </submittedName>
</protein>
<reference evidence="1" key="1">
    <citation type="journal article" date="2015" name="Nature">
        <title>Complex archaea that bridge the gap between prokaryotes and eukaryotes.</title>
        <authorList>
            <person name="Spang A."/>
            <person name="Saw J.H."/>
            <person name="Jorgensen S.L."/>
            <person name="Zaremba-Niedzwiedzka K."/>
            <person name="Martijn J."/>
            <person name="Lind A.E."/>
            <person name="van Eijk R."/>
            <person name="Schleper C."/>
            <person name="Guy L."/>
            <person name="Ettema T.J."/>
        </authorList>
    </citation>
    <scope>NUCLEOTIDE SEQUENCE</scope>
</reference>
<organism evidence="1">
    <name type="scientific">marine sediment metagenome</name>
    <dbReference type="NCBI Taxonomy" id="412755"/>
    <lineage>
        <taxon>unclassified sequences</taxon>
        <taxon>metagenomes</taxon>
        <taxon>ecological metagenomes</taxon>
    </lineage>
</organism>
<dbReference type="AlphaFoldDB" id="A0A0F9XEM7"/>
<comment type="caution">
    <text evidence="1">The sequence shown here is derived from an EMBL/GenBank/DDBJ whole genome shotgun (WGS) entry which is preliminary data.</text>
</comment>
<evidence type="ECO:0000313" key="1">
    <source>
        <dbReference type="EMBL" id="KKN97481.1"/>
    </source>
</evidence>
<gene>
    <name evidence="1" type="ORF">LCGC14_0156000</name>
</gene>
<sequence>MDIHERLNNLENDMKSILSVAKSFVLDAEPSLRFGAWQTWTENDLRYPLQGLTEACWGECGETLAADALTLVRDLEFECVPQDRTVFLTIQTFADKLSDLGESEDARALAKLILSALDAFPRVTH</sequence>
<name>A0A0F9XEM7_9ZZZZ</name>
<dbReference type="EMBL" id="LAZR01000057">
    <property type="protein sequence ID" value="KKN97481.1"/>
    <property type="molecule type" value="Genomic_DNA"/>
</dbReference>